<feature type="transmembrane region" description="Helical" evidence="6">
    <location>
        <begin position="303"/>
        <end position="323"/>
    </location>
</feature>
<feature type="transmembrane region" description="Helical" evidence="6">
    <location>
        <begin position="78"/>
        <end position="97"/>
    </location>
</feature>
<accession>A0A401FWC3</accession>
<sequence length="507" mass="55676">MRTNLQKAGLILGPVLFFIMLMFDLDPAKPVVTRMAAIVLLMATWWVTDAIPMSITALLPMILYPLLGILKGKTTAPIYINSTIFLFLGGFMIAIAMENWNLHKRIALQIIRFIGGGPGRIILGFMIASGFLSMWISNTATAIMMLPISMAIIAQMEAEFGRDTVHPFSVALMLGIAYACSTGGLATLVGTPPNLALQRIFELTFPEAQSIAFGQWFIMGFPLAVIMGLTVWVLLTKVFFRFPDHLKVNRKIVETEYKDLGPMSFEEKVVCVVFFMTAALWIFRKDLHLGFASISGWSNLLPYPKLIDDGTVAMVMATILFFVPVKKKDCEIPTILGMDTIQKLPWNIVLLFGGGFALAKGFQVTGLSTLIGEKMYVLASVQPIILIAILCVSLTFLTELTSNTATTQMILPILASVAVAMKVNPLLLMIPATLSTSCAFMLPIATPPNAIVFGSGRIKIIEMARVGIFINLIGVPIITLFFYFIGTQIFSIDLNVFPDWAQHIGTP</sequence>
<dbReference type="EMBL" id="BEXT01000001">
    <property type="protein sequence ID" value="GBC61249.1"/>
    <property type="molecule type" value="Genomic_DNA"/>
</dbReference>
<evidence type="ECO:0000313" key="8">
    <source>
        <dbReference type="Proteomes" id="UP000288096"/>
    </source>
</evidence>
<dbReference type="InterPro" id="IPR031312">
    <property type="entry name" value="Na/sul_symport_CS"/>
</dbReference>
<evidence type="ECO:0000256" key="1">
    <source>
        <dbReference type="ARBA" id="ARBA00004141"/>
    </source>
</evidence>
<reference evidence="8" key="1">
    <citation type="submission" date="2017-11" db="EMBL/GenBank/DDBJ databases">
        <authorList>
            <person name="Watanabe M."/>
            <person name="Kojima H."/>
        </authorList>
    </citation>
    <scope>NUCLEOTIDE SEQUENCE [LARGE SCALE GENOMIC DNA]</scope>
    <source>
        <strain evidence="8">Tokyo 01</strain>
    </source>
</reference>
<keyword evidence="8" id="KW-1185">Reference proteome</keyword>
<name>A0A401FWC3_9BACT</name>
<dbReference type="RefSeq" id="WP_124328558.1">
    <property type="nucleotide sequence ID" value="NZ_BEXT01000001.1"/>
</dbReference>
<feature type="transmembrane region" description="Helical" evidence="6">
    <location>
        <begin position="37"/>
        <end position="66"/>
    </location>
</feature>
<organism evidence="7 8">
    <name type="scientific">Desulfonema ishimotonii</name>
    <dbReference type="NCBI Taxonomy" id="45657"/>
    <lineage>
        <taxon>Bacteria</taxon>
        <taxon>Pseudomonadati</taxon>
        <taxon>Thermodesulfobacteriota</taxon>
        <taxon>Desulfobacteria</taxon>
        <taxon>Desulfobacterales</taxon>
        <taxon>Desulfococcaceae</taxon>
        <taxon>Desulfonema</taxon>
    </lineage>
</organism>
<feature type="transmembrane region" description="Helical" evidence="6">
    <location>
        <begin position="211"/>
        <end position="235"/>
    </location>
</feature>
<dbReference type="GO" id="GO:0005886">
    <property type="term" value="C:plasma membrane"/>
    <property type="evidence" value="ECO:0007669"/>
    <property type="project" value="TreeGrafter"/>
</dbReference>
<evidence type="ECO:0000313" key="7">
    <source>
        <dbReference type="EMBL" id="GBC61249.1"/>
    </source>
</evidence>
<comment type="caution">
    <text evidence="7">The sequence shown here is derived from an EMBL/GenBank/DDBJ whole genome shotgun (WGS) entry which is preliminary data.</text>
</comment>
<evidence type="ECO:0000256" key="3">
    <source>
        <dbReference type="ARBA" id="ARBA00022692"/>
    </source>
</evidence>
<evidence type="ECO:0000256" key="6">
    <source>
        <dbReference type="SAM" id="Phobius"/>
    </source>
</evidence>
<proteinExistence type="predicted"/>
<evidence type="ECO:0000256" key="2">
    <source>
        <dbReference type="ARBA" id="ARBA00022448"/>
    </source>
</evidence>
<keyword evidence="2" id="KW-0813">Transport</keyword>
<feature type="transmembrane region" description="Helical" evidence="6">
    <location>
        <begin position="409"/>
        <end position="428"/>
    </location>
</feature>
<dbReference type="Proteomes" id="UP000288096">
    <property type="component" value="Unassembled WGS sequence"/>
</dbReference>
<dbReference type="PANTHER" id="PTHR10283">
    <property type="entry name" value="SOLUTE CARRIER FAMILY 13 MEMBER"/>
    <property type="match status" value="1"/>
</dbReference>
<keyword evidence="3 6" id="KW-0812">Transmembrane</keyword>
<feature type="transmembrane region" description="Helical" evidence="6">
    <location>
        <begin position="344"/>
        <end position="363"/>
    </location>
</feature>
<dbReference type="OrthoDB" id="9766267at2"/>
<reference evidence="8" key="2">
    <citation type="submission" date="2019-01" db="EMBL/GenBank/DDBJ databases">
        <title>Genome sequence of Desulfonema ishimotonii strain Tokyo 01.</title>
        <authorList>
            <person name="Fukui M."/>
        </authorList>
    </citation>
    <scope>NUCLEOTIDE SEQUENCE [LARGE SCALE GENOMIC DNA]</scope>
    <source>
        <strain evidence="8">Tokyo 01</strain>
    </source>
</reference>
<dbReference type="PANTHER" id="PTHR10283:SF82">
    <property type="entry name" value="SOLUTE CARRIER FAMILY 13 MEMBER 2"/>
    <property type="match status" value="1"/>
</dbReference>
<dbReference type="AlphaFoldDB" id="A0A401FWC3"/>
<feature type="transmembrane region" description="Helical" evidence="6">
    <location>
        <begin position="434"/>
        <end position="454"/>
    </location>
</feature>
<dbReference type="GO" id="GO:0015141">
    <property type="term" value="F:succinate transmembrane transporter activity"/>
    <property type="evidence" value="ECO:0007669"/>
    <property type="project" value="UniProtKB-ARBA"/>
</dbReference>
<feature type="transmembrane region" description="Helical" evidence="6">
    <location>
        <begin position="134"/>
        <end position="156"/>
    </location>
</feature>
<keyword evidence="4 6" id="KW-1133">Transmembrane helix</keyword>
<feature type="transmembrane region" description="Helical" evidence="6">
    <location>
        <begin position="466"/>
        <end position="485"/>
    </location>
</feature>
<evidence type="ECO:0000256" key="5">
    <source>
        <dbReference type="ARBA" id="ARBA00023136"/>
    </source>
</evidence>
<evidence type="ECO:0000256" key="4">
    <source>
        <dbReference type="ARBA" id="ARBA00022989"/>
    </source>
</evidence>
<dbReference type="CDD" id="cd01115">
    <property type="entry name" value="SLC13_permease"/>
    <property type="match status" value="1"/>
</dbReference>
<dbReference type="NCBIfam" id="TIGR00785">
    <property type="entry name" value="dass"/>
    <property type="match status" value="1"/>
</dbReference>
<comment type="subcellular location">
    <subcellularLocation>
        <location evidence="1">Membrane</location>
        <topology evidence="1">Multi-pass membrane protein</topology>
    </subcellularLocation>
</comment>
<keyword evidence="5 6" id="KW-0472">Membrane</keyword>
<protein>
    <submittedName>
        <fullName evidence="7">Sodium:dicarboxylate symporter</fullName>
    </submittedName>
</protein>
<dbReference type="InterPro" id="IPR001898">
    <property type="entry name" value="SLC13A/DASS"/>
</dbReference>
<gene>
    <name evidence="7" type="ORF">DENIS_2209</name>
</gene>
<feature type="transmembrane region" description="Helical" evidence="6">
    <location>
        <begin position="168"/>
        <end position="191"/>
    </location>
</feature>
<dbReference type="PROSITE" id="PS01271">
    <property type="entry name" value="NA_SULFATE"/>
    <property type="match status" value="1"/>
</dbReference>
<feature type="transmembrane region" description="Helical" evidence="6">
    <location>
        <begin position="6"/>
        <end position="25"/>
    </location>
</feature>
<feature type="transmembrane region" description="Helical" evidence="6">
    <location>
        <begin position="375"/>
        <end position="397"/>
    </location>
</feature>
<feature type="transmembrane region" description="Helical" evidence="6">
    <location>
        <begin position="265"/>
        <end position="283"/>
    </location>
</feature>
<dbReference type="Pfam" id="PF00939">
    <property type="entry name" value="Na_sulph_symp"/>
    <property type="match status" value="1"/>
</dbReference>